<name>A0A842JAV8_9ACTN</name>
<evidence type="ECO:0000259" key="6">
    <source>
        <dbReference type="Pfam" id="PF25990"/>
    </source>
</evidence>
<dbReference type="InterPro" id="IPR050465">
    <property type="entry name" value="UPF0194_transport"/>
</dbReference>
<dbReference type="Pfam" id="PF25967">
    <property type="entry name" value="RND-MFP_C"/>
    <property type="match status" value="1"/>
</dbReference>
<dbReference type="Pfam" id="PF25990">
    <property type="entry name" value="Beta-barrel_YknX"/>
    <property type="match status" value="1"/>
</dbReference>
<dbReference type="InterPro" id="IPR058636">
    <property type="entry name" value="Beta-barrel_YknX"/>
</dbReference>
<keyword evidence="4" id="KW-1133">Transmembrane helix</keyword>
<reference evidence="7 8" key="1">
    <citation type="submission" date="2020-08" db="EMBL/GenBank/DDBJ databases">
        <authorList>
            <person name="Liu C."/>
            <person name="Sun Q."/>
        </authorList>
    </citation>
    <scope>NUCLEOTIDE SEQUENCE [LARGE SCALE GENOMIC DNA]</scope>
    <source>
        <strain evidence="7 8">N22</strain>
    </source>
</reference>
<dbReference type="Proteomes" id="UP000587396">
    <property type="component" value="Unassembled WGS sequence"/>
</dbReference>
<evidence type="ECO:0000313" key="8">
    <source>
        <dbReference type="Proteomes" id="UP000587396"/>
    </source>
</evidence>
<organism evidence="7 8">
    <name type="scientific">Gordonibacter massiliensis</name>
    <name type="common">ex Traore et al. 2017</name>
    <dbReference type="NCBI Taxonomy" id="1841863"/>
    <lineage>
        <taxon>Bacteria</taxon>
        <taxon>Bacillati</taxon>
        <taxon>Actinomycetota</taxon>
        <taxon>Coriobacteriia</taxon>
        <taxon>Eggerthellales</taxon>
        <taxon>Eggerthellaceae</taxon>
        <taxon>Gordonibacter</taxon>
    </lineage>
</organism>
<accession>A0A842JAV8</accession>
<keyword evidence="2" id="KW-0175">Coiled coil</keyword>
<comment type="subcellular location">
    <subcellularLocation>
        <location evidence="1">Cell envelope</location>
    </subcellularLocation>
</comment>
<feature type="domain" description="YknX-like beta-barrel" evidence="6">
    <location>
        <begin position="341"/>
        <end position="428"/>
    </location>
</feature>
<dbReference type="Gene3D" id="2.40.420.20">
    <property type="match status" value="1"/>
</dbReference>
<dbReference type="GO" id="GO:0030313">
    <property type="term" value="C:cell envelope"/>
    <property type="evidence" value="ECO:0007669"/>
    <property type="project" value="UniProtKB-SubCell"/>
</dbReference>
<feature type="domain" description="Multidrug resistance protein MdtA-like C-terminal permuted SH3" evidence="5">
    <location>
        <begin position="436"/>
        <end position="496"/>
    </location>
</feature>
<evidence type="ECO:0000256" key="2">
    <source>
        <dbReference type="ARBA" id="ARBA00023054"/>
    </source>
</evidence>
<protein>
    <submittedName>
        <fullName evidence="7">HlyD family efflux transporter periplasmic adaptor subunit</fullName>
    </submittedName>
</protein>
<dbReference type="EMBL" id="JACMSE010000003">
    <property type="protein sequence ID" value="MBC2888993.1"/>
    <property type="molecule type" value="Genomic_DNA"/>
</dbReference>
<dbReference type="Gene3D" id="2.40.30.170">
    <property type="match status" value="1"/>
</dbReference>
<dbReference type="PANTHER" id="PTHR32347:SF23">
    <property type="entry name" value="BLL5650 PROTEIN"/>
    <property type="match status" value="1"/>
</dbReference>
<dbReference type="AlphaFoldDB" id="A0A842JAV8"/>
<dbReference type="InterPro" id="IPR058627">
    <property type="entry name" value="MdtA-like_C"/>
</dbReference>
<evidence type="ECO:0000259" key="5">
    <source>
        <dbReference type="Pfam" id="PF25967"/>
    </source>
</evidence>
<evidence type="ECO:0000256" key="3">
    <source>
        <dbReference type="SAM" id="MobiDB-lite"/>
    </source>
</evidence>
<comment type="caution">
    <text evidence="7">The sequence shown here is derived from an EMBL/GenBank/DDBJ whole genome shotgun (WGS) entry which is preliminary data.</text>
</comment>
<dbReference type="PANTHER" id="PTHR32347">
    <property type="entry name" value="EFFLUX SYSTEM COMPONENT YKNX-RELATED"/>
    <property type="match status" value="1"/>
</dbReference>
<dbReference type="RefSeq" id="WP_185904886.1">
    <property type="nucleotide sequence ID" value="NZ_JACMSE010000003.1"/>
</dbReference>
<keyword evidence="8" id="KW-1185">Reference proteome</keyword>
<keyword evidence="4" id="KW-0472">Membrane</keyword>
<feature type="region of interest" description="Disordered" evidence="3">
    <location>
        <begin position="1"/>
        <end position="37"/>
    </location>
</feature>
<keyword evidence="4" id="KW-0812">Transmembrane</keyword>
<dbReference type="Gene3D" id="2.40.50.100">
    <property type="match status" value="1"/>
</dbReference>
<evidence type="ECO:0000256" key="1">
    <source>
        <dbReference type="ARBA" id="ARBA00004196"/>
    </source>
</evidence>
<sequence length="527" mass="51842">MALRRNHRGEGEGAGDRASWNAGGGGTWPAAEHPIGAPVSPAATAELANVPASGGPDPAGPAWGDGLVDASALADMQAFNDLKAKRKKQKKRKIVTAVAVAAALIVAAGGVGFWYVSDQAARALQEAGMQFAPVEQGTFTQTVSASGNLRPVASVSATPEVDGIVGEVLVSEGDAVAAGQTLFTVVNAELDKAVTQAAQGIEEARNGVAQAQNAVNDAYRAKEQGRQAAADAQAAAAEMAAAGGEGGAGAAAAAGGQSFDEASADSAIRQAELSLNSANLGLQNAQAAYDEAVARAEKRTVTSSIAGSVVAVNIEPGKALGAAASGAGTGSPVQIADLSQMKVSIGVNEIDILKVSADQQATVTFTAAPDLQLPAKVVRIATTSSGSGDGAAVGAYGGSGAAVTYAVELLIEAPDPRLKPGMTAKATIVTQTIERALMVPISAVQTDGAGSYVMVLVDPETQETEMRAVETVASDGLATVVKGDVKPGDSVVVGGGALGGMGAPLAGGGAASDASGAVVSGDSVVVG</sequence>
<gene>
    <name evidence="7" type="ORF">H7313_06475</name>
</gene>
<evidence type="ECO:0000313" key="7">
    <source>
        <dbReference type="EMBL" id="MBC2888993.1"/>
    </source>
</evidence>
<feature type="transmembrane region" description="Helical" evidence="4">
    <location>
        <begin position="94"/>
        <end position="116"/>
    </location>
</feature>
<evidence type="ECO:0000256" key="4">
    <source>
        <dbReference type="SAM" id="Phobius"/>
    </source>
</evidence>
<proteinExistence type="predicted"/>
<dbReference type="SUPFAM" id="SSF111369">
    <property type="entry name" value="HlyD-like secretion proteins"/>
    <property type="match status" value="1"/>
</dbReference>